<keyword evidence="6" id="KW-0547">Nucleotide-binding</keyword>
<dbReference type="PROSITE" id="PS50110">
    <property type="entry name" value="RESPONSE_REGULATORY"/>
    <property type="match status" value="1"/>
</dbReference>
<keyword evidence="11" id="KW-1133">Transmembrane helix</keyword>
<keyword evidence="9" id="KW-0902">Two-component regulatory system</keyword>
<evidence type="ECO:0000256" key="4">
    <source>
        <dbReference type="ARBA" id="ARBA00022553"/>
    </source>
</evidence>
<feature type="transmembrane region" description="Helical" evidence="11">
    <location>
        <begin position="348"/>
        <end position="369"/>
    </location>
</feature>
<feature type="region of interest" description="Disordered" evidence="10">
    <location>
        <begin position="157"/>
        <end position="176"/>
    </location>
</feature>
<dbReference type="InterPro" id="IPR011006">
    <property type="entry name" value="CheY-like_superfamily"/>
</dbReference>
<evidence type="ECO:0000256" key="10">
    <source>
        <dbReference type="SAM" id="MobiDB-lite"/>
    </source>
</evidence>
<dbReference type="InterPro" id="IPR003594">
    <property type="entry name" value="HATPase_dom"/>
</dbReference>
<dbReference type="PROSITE" id="PS50109">
    <property type="entry name" value="HIS_KIN"/>
    <property type="match status" value="2"/>
</dbReference>
<dbReference type="CDD" id="cd17574">
    <property type="entry name" value="REC_OmpR"/>
    <property type="match status" value="1"/>
</dbReference>
<feature type="transmembrane region" description="Helical" evidence="11">
    <location>
        <begin position="410"/>
        <end position="428"/>
    </location>
</feature>
<dbReference type="KEGG" id="asoc:CB4_00426"/>
<dbReference type="InterPro" id="IPR036890">
    <property type="entry name" value="HATPase_C_sf"/>
</dbReference>
<dbReference type="AlphaFoldDB" id="A0A0U4WBX1"/>
<gene>
    <name evidence="12" type="primary">arcB_1</name>
    <name evidence="12" type="ORF">CB4_00426</name>
</gene>
<dbReference type="Gene3D" id="3.30.565.10">
    <property type="entry name" value="Histidine kinase-like ATPase, C-terminal domain"/>
    <property type="match status" value="2"/>
</dbReference>
<dbReference type="SUPFAM" id="SSF55874">
    <property type="entry name" value="ATPase domain of HSP90 chaperone/DNA topoisomerase II/histidine kinase"/>
    <property type="match status" value="2"/>
</dbReference>
<accession>A0A0U4WBX1</accession>
<keyword evidence="11" id="KW-0812">Transmembrane</keyword>
<dbReference type="Pfam" id="PF00512">
    <property type="entry name" value="HisKA"/>
    <property type="match status" value="1"/>
</dbReference>
<evidence type="ECO:0000256" key="8">
    <source>
        <dbReference type="ARBA" id="ARBA00022840"/>
    </source>
</evidence>
<keyword evidence="11" id="KW-0472">Membrane</keyword>
<dbReference type="InterPro" id="IPR011623">
    <property type="entry name" value="7TMR_DISM_rcpt_extracell_dom1"/>
</dbReference>
<dbReference type="Pfam" id="PF06580">
    <property type="entry name" value="His_kinase"/>
    <property type="match status" value="1"/>
</dbReference>
<dbReference type="EMBL" id="AP017312">
    <property type="protein sequence ID" value="BAU26312.1"/>
    <property type="molecule type" value="Genomic_DNA"/>
</dbReference>
<dbReference type="SUPFAM" id="SSF47384">
    <property type="entry name" value="Homodimeric domain of signal transducing histidine kinase"/>
    <property type="match status" value="1"/>
</dbReference>
<keyword evidence="4" id="KW-0597">Phosphoprotein</keyword>
<feature type="compositionally biased region" description="Basic and acidic residues" evidence="10">
    <location>
        <begin position="157"/>
        <end position="171"/>
    </location>
</feature>
<dbReference type="InterPro" id="IPR036097">
    <property type="entry name" value="HisK_dim/P_sf"/>
</dbReference>
<protein>
    <recommendedName>
        <fullName evidence="3">histidine kinase</fullName>
        <ecNumber evidence="3">2.7.13.3</ecNumber>
    </recommendedName>
</protein>
<dbReference type="PANTHER" id="PTHR43047">
    <property type="entry name" value="TWO-COMPONENT HISTIDINE PROTEIN KINASE"/>
    <property type="match status" value="1"/>
</dbReference>
<feature type="transmembrane region" description="Helical" evidence="11">
    <location>
        <begin position="297"/>
        <end position="315"/>
    </location>
</feature>
<feature type="transmembrane region" description="Helical" evidence="11">
    <location>
        <begin position="21"/>
        <end position="43"/>
    </location>
</feature>
<feature type="transmembrane region" description="Helical" evidence="11">
    <location>
        <begin position="322"/>
        <end position="342"/>
    </location>
</feature>
<dbReference type="SUPFAM" id="SSF49785">
    <property type="entry name" value="Galactose-binding domain-like"/>
    <property type="match status" value="1"/>
</dbReference>
<sequence>MLELRSRCLEKGDDVLNSVQFRTFIIICVLFALSVLILLGAYYPTIPRQDSPHAKQGVLDLSNWKLHSTVPLDGEWEFYEGKLLEPADFHQGTRTDVSYFPVPGVWNGKNQTGGMTKKGYGTYRLRVIVPSYTDDIFGIKLRSIRMSHRLYINGKLDGESGRPTTEHEEHVPGNTPATAFFHTDSREIEIVIQVANYEFATGGIINSIEFGHSWDIAKLNAIQLGSDLATICILGMFGTYHLSLYSLRRKEKAYLYSGLYLLCLVVMQLLYGEKILLRTFPTIPFDLAYKLLDLSEFLSLVVGTLFFSSIIPRLLTTRTKIVILAPIVCYTFAIVVLPYSVYNAVKDLFFLYNEIGYLYMFVRMMYLYRQSERGSSDRKELLLFIGGFISLMIFLIDGILYAGNMVSSDVAGKIGVMCFIICMNILLAQRFTQAYEKTEILSHQLSVTNQLKDEFLKHTSHEIKTPLHGILNMTSYLLDDEERNLSTKQKQNLWLIKDTSMKLSMLIHDLIDVTRLKHGDLRLYPTAVGVKVVVQIIIEMLQFELFGKSVQLENQVGSDVWVLVDENRLRQILYNLVHNAIKHTEAGTIKVTSRISEGHVYLSVEDTGKGIPREKHTKIFEYFEQANQSLPEDGYTGMGVGLYISRKLVEKMGGEIRLEWSEVGQGTRMTFTLPYEEPTPIVRETATSATFIQSRVVYDDLQLDILDQHEHTILIVDDEASNIHTLLNILKRYRYNVVTAISAKEALYKIKQHPNVDLVLLDVMMPETSGIELCQKLRDHYSILDLPILFATVKDTPQDITLGFRAGANDYVTKPFDAETLIARIQTLIAMKTSIQEAIRTEHAFLQAQIKPHFLYNALSSVISFCYTDGEKAAHLLAILSQYLRYILEMDRTQLVVPLYRELELIHVYVEIEKARFGERFDFDWYVDDRVQHLGIPSLCIQPFVENAIRHGLFEKDGHGQVTLSIQQEEHSVRVVIEDDGVGIPADQLYQISTGERQAGSIGIANIRKRLDSIVGATLTISSEMGRGTTVTMHLPLPT</sequence>
<dbReference type="SUPFAM" id="SSF52172">
    <property type="entry name" value="CheY-like"/>
    <property type="match status" value="1"/>
</dbReference>
<dbReference type="Pfam" id="PF02518">
    <property type="entry name" value="HATPase_c"/>
    <property type="match status" value="2"/>
</dbReference>
<dbReference type="InterPro" id="IPR001789">
    <property type="entry name" value="Sig_transdc_resp-reg_receiver"/>
</dbReference>
<name>A0A0U4WBX1_9BACL</name>
<dbReference type="Pfam" id="PF07695">
    <property type="entry name" value="7TMR-DISM_7TM"/>
    <property type="match status" value="1"/>
</dbReference>
<evidence type="ECO:0000256" key="11">
    <source>
        <dbReference type="SAM" id="Phobius"/>
    </source>
</evidence>
<dbReference type="PRINTS" id="PR00344">
    <property type="entry name" value="BCTRLSENSOR"/>
</dbReference>
<comment type="catalytic activity">
    <reaction evidence="1">
        <text>ATP + protein L-histidine = ADP + protein N-phospho-L-histidine.</text>
        <dbReference type="EC" id="2.7.13.3"/>
    </reaction>
</comment>
<proteinExistence type="predicted"/>
<evidence type="ECO:0000256" key="9">
    <source>
        <dbReference type="ARBA" id="ARBA00023012"/>
    </source>
</evidence>
<dbReference type="SMART" id="SM00448">
    <property type="entry name" value="REC"/>
    <property type="match status" value="1"/>
</dbReference>
<keyword evidence="7" id="KW-0418">Kinase</keyword>
<dbReference type="SMART" id="SM00388">
    <property type="entry name" value="HisKA"/>
    <property type="match status" value="1"/>
</dbReference>
<evidence type="ECO:0000256" key="3">
    <source>
        <dbReference type="ARBA" id="ARBA00012438"/>
    </source>
</evidence>
<dbReference type="InterPro" id="IPR004358">
    <property type="entry name" value="Sig_transdc_His_kin-like_C"/>
</dbReference>
<dbReference type="InterPro" id="IPR010559">
    <property type="entry name" value="Sig_transdc_His_kin_internal"/>
</dbReference>
<evidence type="ECO:0000256" key="5">
    <source>
        <dbReference type="ARBA" id="ARBA00022679"/>
    </source>
</evidence>
<evidence type="ECO:0000256" key="2">
    <source>
        <dbReference type="ARBA" id="ARBA00004651"/>
    </source>
</evidence>
<comment type="subcellular location">
    <subcellularLocation>
        <location evidence="2">Cell membrane</location>
        <topology evidence="2">Multi-pass membrane protein</topology>
    </subcellularLocation>
</comment>
<dbReference type="OrthoDB" id="9809348at2"/>
<dbReference type="InterPro" id="IPR005467">
    <property type="entry name" value="His_kinase_dom"/>
</dbReference>
<reference evidence="12 13" key="1">
    <citation type="submission" date="2015-12" db="EMBL/GenBank/DDBJ databases">
        <title>Genome sequence of Aneurinibacillus soli.</title>
        <authorList>
            <person name="Lee J.S."/>
            <person name="Lee K.C."/>
            <person name="Kim K.K."/>
            <person name="Lee B.W."/>
        </authorList>
    </citation>
    <scope>NUCLEOTIDE SEQUENCE [LARGE SCALE GENOMIC DNA]</scope>
    <source>
        <strain evidence="12 13">CB4</strain>
    </source>
</reference>
<organism evidence="12 13">
    <name type="scientific">Aneurinibacillus soli</name>
    <dbReference type="NCBI Taxonomy" id="1500254"/>
    <lineage>
        <taxon>Bacteria</taxon>
        <taxon>Bacillati</taxon>
        <taxon>Bacillota</taxon>
        <taxon>Bacilli</taxon>
        <taxon>Bacillales</taxon>
        <taxon>Paenibacillaceae</taxon>
        <taxon>Aneurinibacillus group</taxon>
        <taxon>Aneurinibacillus</taxon>
    </lineage>
</organism>
<feature type="transmembrane region" description="Helical" evidence="11">
    <location>
        <begin position="381"/>
        <end position="404"/>
    </location>
</feature>
<dbReference type="Pfam" id="PF00072">
    <property type="entry name" value="Response_reg"/>
    <property type="match status" value="1"/>
</dbReference>
<dbReference type="SMART" id="SM00387">
    <property type="entry name" value="HATPase_c"/>
    <property type="match status" value="2"/>
</dbReference>
<dbReference type="CDD" id="cd00082">
    <property type="entry name" value="HisKA"/>
    <property type="match status" value="1"/>
</dbReference>
<feature type="transmembrane region" description="Helical" evidence="11">
    <location>
        <begin position="228"/>
        <end position="247"/>
    </location>
</feature>
<dbReference type="GO" id="GO:0000155">
    <property type="term" value="F:phosphorelay sensor kinase activity"/>
    <property type="evidence" value="ECO:0007669"/>
    <property type="project" value="InterPro"/>
</dbReference>
<dbReference type="Gene3D" id="1.10.287.130">
    <property type="match status" value="1"/>
</dbReference>
<feature type="transmembrane region" description="Helical" evidence="11">
    <location>
        <begin position="254"/>
        <end position="271"/>
    </location>
</feature>
<dbReference type="GO" id="GO:0005886">
    <property type="term" value="C:plasma membrane"/>
    <property type="evidence" value="ECO:0007669"/>
    <property type="project" value="UniProtKB-SubCell"/>
</dbReference>
<evidence type="ECO:0000313" key="13">
    <source>
        <dbReference type="Proteomes" id="UP000217696"/>
    </source>
</evidence>
<keyword evidence="5 12" id="KW-0808">Transferase</keyword>
<dbReference type="EC" id="2.7.13.3" evidence="3"/>
<evidence type="ECO:0000256" key="6">
    <source>
        <dbReference type="ARBA" id="ARBA00022741"/>
    </source>
</evidence>
<evidence type="ECO:0000256" key="1">
    <source>
        <dbReference type="ARBA" id="ARBA00000085"/>
    </source>
</evidence>
<dbReference type="Proteomes" id="UP000217696">
    <property type="component" value="Chromosome"/>
</dbReference>
<evidence type="ECO:0000313" key="12">
    <source>
        <dbReference type="EMBL" id="BAU26312.1"/>
    </source>
</evidence>
<keyword evidence="13" id="KW-1185">Reference proteome</keyword>
<dbReference type="FunFam" id="3.30.565.10:FF:000006">
    <property type="entry name" value="Sensor histidine kinase WalK"/>
    <property type="match status" value="1"/>
</dbReference>
<keyword evidence="8" id="KW-0067">ATP-binding</keyword>
<dbReference type="GO" id="GO:0005524">
    <property type="term" value="F:ATP binding"/>
    <property type="evidence" value="ECO:0007669"/>
    <property type="project" value="UniProtKB-KW"/>
</dbReference>
<dbReference type="Gene3D" id="2.60.120.260">
    <property type="entry name" value="Galactose-binding domain-like"/>
    <property type="match status" value="1"/>
</dbReference>
<dbReference type="InterPro" id="IPR003661">
    <property type="entry name" value="HisK_dim/P_dom"/>
</dbReference>
<dbReference type="InterPro" id="IPR008979">
    <property type="entry name" value="Galactose-bd-like_sf"/>
</dbReference>
<evidence type="ECO:0000256" key="7">
    <source>
        <dbReference type="ARBA" id="ARBA00022777"/>
    </source>
</evidence>
<dbReference type="Gene3D" id="3.40.50.2300">
    <property type="match status" value="1"/>
</dbReference>